<dbReference type="SUPFAM" id="SSF52096">
    <property type="entry name" value="ClpP/crotonase"/>
    <property type="match status" value="1"/>
</dbReference>
<dbReference type="Gene3D" id="3.90.226.10">
    <property type="entry name" value="2-enoyl-CoA Hydratase, Chain A, domain 1"/>
    <property type="match status" value="1"/>
</dbReference>
<dbReference type="InterPro" id="IPR056186">
    <property type="entry name" value="PDZ_CPAF-rel"/>
</dbReference>
<organism evidence="5 6">
    <name type="scientific">Apiospora saccharicola</name>
    <dbReference type="NCBI Taxonomy" id="335842"/>
    <lineage>
        <taxon>Eukaryota</taxon>
        <taxon>Fungi</taxon>
        <taxon>Dikarya</taxon>
        <taxon>Ascomycota</taxon>
        <taxon>Pezizomycotina</taxon>
        <taxon>Sordariomycetes</taxon>
        <taxon>Xylariomycetidae</taxon>
        <taxon>Amphisphaeriales</taxon>
        <taxon>Apiosporaceae</taxon>
        <taxon>Apiospora</taxon>
    </lineage>
</organism>
<evidence type="ECO:0000313" key="6">
    <source>
        <dbReference type="Proteomes" id="UP001446871"/>
    </source>
</evidence>
<feature type="domain" description="Tail specific protease" evidence="3">
    <location>
        <begin position="377"/>
        <end position="594"/>
    </location>
</feature>
<feature type="domain" description="CPAF-like PDZ" evidence="4">
    <location>
        <begin position="154"/>
        <end position="262"/>
    </location>
</feature>
<evidence type="ECO:0000256" key="1">
    <source>
        <dbReference type="SAM" id="MobiDB-lite"/>
    </source>
</evidence>
<feature type="region of interest" description="Disordered" evidence="1">
    <location>
        <begin position="780"/>
        <end position="802"/>
    </location>
</feature>
<dbReference type="Pfam" id="PF23658">
    <property type="entry name" value="PDZ_CPAF_rel"/>
    <property type="match status" value="1"/>
</dbReference>
<protein>
    <recommendedName>
        <fullName evidence="7">Tail specific protease domain-containing protein</fullName>
    </recommendedName>
</protein>
<evidence type="ECO:0000313" key="5">
    <source>
        <dbReference type="EMBL" id="KAK8059248.1"/>
    </source>
</evidence>
<dbReference type="InterPro" id="IPR052766">
    <property type="entry name" value="S41A_metabolite_peptidase"/>
</dbReference>
<dbReference type="Proteomes" id="UP001446871">
    <property type="component" value="Unassembled WGS sequence"/>
</dbReference>
<dbReference type="InterPro" id="IPR029045">
    <property type="entry name" value="ClpP/crotonase-like_dom_sf"/>
</dbReference>
<evidence type="ECO:0000259" key="3">
    <source>
        <dbReference type="Pfam" id="PF03572"/>
    </source>
</evidence>
<name>A0ABR1UK06_9PEZI</name>
<evidence type="ECO:0000259" key="4">
    <source>
        <dbReference type="Pfam" id="PF23658"/>
    </source>
</evidence>
<reference evidence="5 6" key="1">
    <citation type="submission" date="2023-01" db="EMBL/GenBank/DDBJ databases">
        <title>Analysis of 21 Apiospora genomes using comparative genomics revels a genus with tremendous synthesis potential of carbohydrate active enzymes and secondary metabolites.</title>
        <authorList>
            <person name="Sorensen T."/>
        </authorList>
    </citation>
    <scope>NUCLEOTIDE SEQUENCE [LARGE SCALE GENOMIC DNA]</scope>
    <source>
        <strain evidence="5 6">CBS 83171</strain>
    </source>
</reference>
<keyword evidence="6" id="KW-1185">Reference proteome</keyword>
<accession>A0ABR1UK06</accession>
<dbReference type="InterPro" id="IPR005151">
    <property type="entry name" value="Tail-specific_protease"/>
</dbReference>
<dbReference type="Pfam" id="PF03572">
    <property type="entry name" value="Peptidase_S41"/>
    <property type="match status" value="1"/>
</dbReference>
<dbReference type="PANTHER" id="PTHR37049:SF5">
    <property type="entry name" value="TAIL SPECIFIC PROTEASE DOMAIN-CONTAINING PROTEIN"/>
    <property type="match status" value="1"/>
</dbReference>
<gene>
    <name evidence="5" type="ORF">PG996_009178</name>
</gene>
<keyword evidence="2" id="KW-0732">Signal</keyword>
<dbReference type="EMBL" id="JAQQWM010000006">
    <property type="protein sequence ID" value="KAK8059248.1"/>
    <property type="molecule type" value="Genomic_DNA"/>
</dbReference>
<feature type="signal peptide" evidence="2">
    <location>
        <begin position="1"/>
        <end position="22"/>
    </location>
</feature>
<evidence type="ECO:0008006" key="7">
    <source>
        <dbReference type="Google" id="ProtNLM"/>
    </source>
</evidence>
<comment type="caution">
    <text evidence="5">The sequence shown here is derived from an EMBL/GenBank/DDBJ whole genome shotgun (WGS) entry which is preliminary data.</text>
</comment>
<feature type="chain" id="PRO_5046105435" description="Tail specific protease domain-containing protein" evidence="2">
    <location>
        <begin position="23"/>
        <end position="904"/>
    </location>
</feature>
<sequence length="904" mass="98850">MLLRASLLGFGASLGALRAVGAADADVDNRSICGDLMAQANTGDEDSFYFWASDVQACLSSVPFYSDPALRFLEYYNTTLQFQSTLAFLKTPPGGYQQPAVDVVDILHRIETNVTAGYYQNQYDFEVDLQKLVLAIHDAHVYLNIGVTTPFVYGSPYSISSVSIDGKEPPKAYLTDAIRQAQHDGWTWTPSPISQINGKDAVGYLTDFASLNSIGYVESHAEWNALMGHPAQDIQGWPNVWQGATTFYPGDELTFTFENASDPLETFWLAYYTYPLEAGPIATSGDMYNFFALGLYPAVNGTPAHPVPKSNVVAKRDAVDTNTGGDEGDWLEPSGEDGNWAVESSGAYPEKPDVVQPDLQISGGGIVTGYFLHELSTGVLSLPSFSQYGDYLSNFTQTVQEFIDGAVQNNLSKIIVDLQQNSGGEVVLVMDTFLRFFPGREPFAGSRRRSHHLGNVIGNATTAWWSGLNPESEDDFSDWELGLVDEWVITPRIDAETGKNFENWQEYAGPKRHLGDDFTLVERYNISDVDFIYEMFGGNLPTDYLEDTGTDAFAAEHWDAKDMVLLTDGLCSSACSMFVELMTRKGARTVAMGGRPASGPMQAASGSRGARAYSSSSLDGDMAVAGLVDLEVANKTLPNIPPNAQTRDPGLWSSAYFNLRDQIREDEFKNNDAVPLQFKYEAADCRLYYTLRNLYNMTQQWTDAHDAAWRDSSLCVEGSTGYSTAGQTDPAHRPPPVPELAEAHRPFPKTYTPPTHKNPGTAAPASYPDFAAHHALRRQRPVRGQHEVHGSQSEVPQEDGRRAPAPVKACLPVCHGEDGCAFYKSNMALSCKPFGSRELKQSTVLAPANVGGGWGRGEQHARGRGAAQAEVVLGAVPAYVWDEDGWGVSYLITTLVKSSTNQTI</sequence>
<dbReference type="PANTHER" id="PTHR37049">
    <property type="entry name" value="PEPTIDASE S41 FAMILY PROTEIN"/>
    <property type="match status" value="1"/>
</dbReference>
<proteinExistence type="predicted"/>
<evidence type="ECO:0000256" key="2">
    <source>
        <dbReference type="SAM" id="SignalP"/>
    </source>
</evidence>